<evidence type="ECO:0000259" key="2">
    <source>
        <dbReference type="Pfam" id="PF13360"/>
    </source>
</evidence>
<feature type="signal peptide" evidence="1">
    <location>
        <begin position="1"/>
        <end position="26"/>
    </location>
</feature>
<dbReference type="Gene3D" id="2.130.10.10">
    <property type="entry name" value="YVTN repeat-like/Quinoprotein amine dehydrogenase"/>
    <property type="match status" value="1"/>
</dbReference>
<dbReference type="PANTHER" id="PTHR34512:SF30">
    <property type="entry name" value="OUTER MEMBRANE PROTEIN ASSEMBLY FACTOR BAMB"/>
    <property type="match status" value="1"/>
</dbReference>
<dbReference type="SMART" id="SM00564">
    <property type="entry name" value="PQQ"/>
    <property type="match status" value="4"/>
</dbReference>
<dbReference type="AlphaFoldDB" id="A0A2K8LA39"/>
<dbReference type="EMBL" id="CP018800">
    <property type="protein sequence ID" value="ATX81814.1"/>
    <property type="molecule type" value="Genomic_DNA"/>
</dbReference>
<sequence length="395" mass="42330">MKQYMMKLLLAATALLLSACSTDLFSWGEADTKVEKAEERFVVSAPAEISVAWRADLDQRRPASPSGFSNPAVVQGKSGELIVAGAQDRRVRVFSSHGSEVQRVAMTAAGESGALQLSNGLVVVADVDGMLFGVDINQGSVAWSVELPSALMSRPVPAGNDFVFQTENNQVFRFTAEGKKVWSYSGPASVLGIQYTPSPVVHRDRIYISMKSGDVVALKADSGSFLWQRQLLLSNEAAVLSELKVPAAAPVLIPAEFSGRSEDMLAVPVFQGELFFLSLLDGSTLASRKISTKSSPLHVGKRLYVAGADGALSALDASGGETLWKQRLSSGELVGPILWQQNLWLADEFGMVFRLDLEGKLLASAELDGRIDVAPVASSDGVLVRNNLGTLFKLR</sequence>
<accession>A0A2K8LA39</accession>
<dbReference type="PANTHER" id="PTHR34512">
    <property type="entry name" value="CELL SURFACE PROTEIN"/>
    <property type="match status" value="1"/>
</dbReference>
<feature type="domain" description="Pyrrolo-quinoline quinone repeat" evidence="2">
    <location>
        <begin position="88"/>
        <end position="326"/>
    </location>
</feature>
<dbReference type="InterPro" id="IPR018391">
    <property type="entry name" value="PQQ_b-propeller_rpt"/>
</dbReference>
<dbReference type="PROSITE" id="PS51257">
    <property type="entry name" value="PROKAR_LIPOPROTEIN"/>
    <property type="match status" value="1"/>
</dbReference>
<evidence type="ECO:0000313" key="3">
    <source>
        <dbReference type="EMBL" id="ATX81814.1"/>
    </source>
</evidence>
<dbReference type="KEGG" id="mfn:Ga0123462_0945"/>
<reference evidence="3 4" key="1">
    <citation type="submission" date="2016-12" db="EMBL/GenBank/DDBJ databases">
        <title>Isolation and genomic insights into novel planktonic Zetaproteobacteria from stratified waters of the Chesapeake Bay.</title>
        <authorList>
            <person name="McAllister S.M."/>
            <person name="Kato S."/>
            <person name="Chan C.S."/>
            <person name="Chiu B.K."/>
            <person name="Field E.K."/>
        </authorList>
    </citation>
    <scope>NUCLEOTIDE SEQUENCE [LARGE SCALE GENOMIC DNA]</scope>
    <source>
        <strain evidence="3 4">CP-8</strain>
    </source>
</reference>
<dbReference type="InterPro" id="IPR011047">
    <property type="entry name" value="Quinoprotein_ADH-like_sf"/>
</dbReference>
<dbReference type="Pfam" id="PF13360">
    <property type="entry name" value="PQQ_2"/>
    <property type="match status" value="1"/>
</dbReference>
<evidence type="ECO:0000313" key="4">
    <source>
        <dbReference type="Proteomes" id="UP000231637"/>
    </source>
</evidence>
<dbReference type="SUPFAM" id="SSF50998">
    <property type="entry name" value="Quinoprotein alcohol dehydrogenase-like"/>
    <property type="match status" value="1"/>
</dbReference>
<name>A0A2K8LA39_9PROT</name>
<organism evidence="3 4">
    <name type="scientific">Mariprofundus ferrinatatus</name>
    <dbReference type="NCBI Taxonomy" id="1921087"/>
    <lineage>
        <taxon>Bacteria</taxon>
        <taxon>Pseudomonadati</taxon>
        <taxon>Pseudomonadota</taxon>
        <taxon>Candidatius Mariprofundia</taxon>
        <taxon>Mariprofundales</taxon>
        <taxon>Mariprofundaceae</taxon>
        <taxon>Mariprofundus</taxon>
    </lineage>
</organism>
<keyword evidence="4" id="KW-1185">Reference proteome</keyword>
<gene>
    <name evidence="3" type="ORF">Ga0123462_0945</name>
</gene>
<dbReference type="Proteomes" id="UP000231637">
    <property type="component" value="Chromosome"/>
</dbReference>
<feature type="chain" id="PRO_5014635907" evidence="1">
    <location>
        <begin position="27"/>
        <end position="395"/>
    </location>
</feature>
<evidence type="ECO:0000256" key="1">
    <source>
        <dbReference type="SAM" id="SignalP"/>
    </source>
</evidence>
<protein>
    <submittedName>
        <fullName evidence="3">Beta-barrel assembly machine subunit BamB</fullName>
    </submittedName>
</protein>
<keyword evidence="1" id="KW-0732">Signal</keyword>
<dbReference type="InterPro" id="IPR002372">
    <property type="entry name" value="PQQ_rpt_dom"/>
</dbReference>
<dbReference type="InterPro" id="IPR015943">
    <property type="entry name" value="WD40/YVTN_repeat-like_dom_sf"/>
</dbReference>
<proteinExistence type="predicted"/>